<sequence>MHGEAVKPTSLGGEAEPRVHIRYYPEVWHESVRWTFSLKRQSPKNTYPLKIALRQRVGQPRNVSDEDTVFARINWSCTDVGEAA</sequence>
<reference evidence="2" key="1">
    <citation type="submission" date="2016-10" db="EMBL/GenBank/DDBJ databases">
        <authorList>
            <person name="Varghese N."/>
            <person name="Submissions S."/>
        </authorList>
    </citation>
    <scope>NUCLEOTIDE SEQUENCE [LARGE SCALE GENOMIC DNA]</scope>
    <source>
        <strain evidence="2">DSM 8344</strain>
    </source>
</reference>
<dbReference type="EMBL" id="FNCP01000011">
    <property type="protein sequence ID" value="SDH23985.1"/>
    <property type="molecule type" value="Genomic_DNA"/>
</dbReference>
<accession>A0A1G8ASP6</accession>
<evidence type="ECO:0000313" key="1">
    <source>
        <dbReference type="EMBL" id="SDH23985.1"/>
    </source>
</evidence>
<dbReference type="OrthoDB" id="1801750at2"/>
<protein>
    <submittedName>
        <fullName evidence="1">Uncharacterized protein</fullName>
    </submittedName>
</protein>
<proteinExistence type="predicted"/>
<keyword evidence="2" id="KW-1185">Reference proteome</keyword>
<evidence type="ECO:0000313" key="2">
    <source>
        <dbReference type="Proteomes" id="UP000198656"/>
    </source>
</evidence>
<dbReference type="Proteomes" id="UP000198656">
    <property type="component" value="Unassembled WGS sequence"/>
</dbReference>
<dbReference type="RefSeq" id="WP_092333274.1">
    <property type="nucleotide sequence ID" value="NZ_FNCP01000011.1"/>
</dbReference>
<gene>
    <name evidence="1" type="ORF">SAMN05443529_111109</name>
</gene>
<name>A0A1G8ASP6_9FIRM</name>
<dbReference type="AlphaFoldDB" id="A0A1G8ASP6"/>
<organism evidence="1 2">
    <name type="scientific">Desulfosporosinus hippei DSM 8344</name>
    <dbReference type="NCBI Taxonomy" id="1121419"/>
    <lineage>
        <taxon>Bacteria</taxon>
        <taxon>Bacillati</taxon>
        <taxon>Bacillota</taxon>
        <taxon>Clostridia</taxon>
        <taxon>Eubacteriales</taxon>
        <taxon>Desulfitobacteriaceae</taxon>
        <taxon>Desulfosporosinus</taxon>
    </lineage>
</organism>